<keyword evidence="1" id="KW-0472">Membrane</keyword>
<keyword evidence="1" id="KW-0812">Transmembrane</keyword>
<name>A0A6J5PSY7_9CAUD</name>
<accession>A0A6J5PSY7</accession>
<feature type="transmembrane region" description="Helical" evidence="1">
    <location>
        <begin position="7"/>
        <end position="25"/>
    </location>
</feature>
<reference evidence="2" key="1">
    <citation type="submission" date="2020-05" db="EMBL/GenBank/DDBJ databases">
        <authorList>
            <person name="Chiriac C."/>
            <person name="Salcher M."/>
            <person name="Ghai R."/>
            <person name="Kavagutti S V."/>
        </authorList>
    </citation>
    <scope>NUCLEOTIDE SEQUENCE</scope>
</reference>
<feature type="transmembrane region" description="Helical" evidence="1">
    <location>
        <begin position="37"/>
        <end position="70"/>
    </location>
</feature>
<proteinExistence type="predicted"/>
<keyword evidence="1" id="KW-1133">Transmembrane helix</keyword>
<sequence>MGDAVGAIVGAMAMLFPVWLYLLIAPGPHEQVDVFGLVIAVFAVLSVLAFFGMVAAGIGWVAMCGCACYAARRQRRR</sequence>
<dbReference type="EMBL" id="LR796885">
    <property type="protein sequence ID" value="CAB4172451.1"/>
    <property type="molecule type" value="Genomic_DNA"/>
</dbReference>
<evidence type="ECO:0000313" key="2">
    <source>
        <dbReference type="EMBL" id="CAB4172451.1"/>
    </source>
</evidence>
<evidence type="ECO:0000256" key="1">
    <source>
        <dbReference type="SAM" id="Phobius"/>
    </source>
</evidence>
<organism evidence="2">
    <name type="scientific">uncultured Caudovirales phage</name>
    <dbReference type="NCBI Taxonomy" id="2100421"/>
    <lineage>
        <taxon>Viruses</taxon>
        <taxon>Duplodnaviria</taxon>
        <taxon>Heunggongvirae</taxon>
        <taxon>Uroviricota</taxon>
        <taxon>Caudoviricetes</taxon>
        <taxon>Peduoviridae</taxon>
        <taxon>Maltschvirus</taxon>
        <taxon>Maltschvirus maltsch</taxon>
    </lineage>
</organism>
<protein>
    <submittedName>
        <fullName evidence="2">Uncharacterized protein</fullName>
    </submittedName>
</protein>
<gene>
    <name evidence="2" type="ORF">UFOVP935_21</name>
</gene>